<dbReference type="InterPro" id="IPR043998">
    <property type="entry name" value="Put_Metallopep"/>
</dbReference>
<feature type="domain" description="Putative phage metallopeptidase" evidence="1">
    <location>
        <begin position="4"/>
        <end position="160"/>
    </location>
</feature>
<evidence type="ECO:0000313" key="2">
    <source>
        <dbReference type="EMBL" id="NKF21590.1"/>
    </source>
</evidence>
<protein>
    <recommendedName>
        <fullName evidence="1">Putative phage metallopeptidase domain-containing protein</fullName>
    </recommendedName>
</protein>
<sequence length="182" mass="20495">MRPWLDATFFDESSPLHNPDHAHLPECDLEFLWAASGFDKGMRRVIGQAEQVQFQSGGWKRRRQEEQFEHWFGRVPAFVITLDSEYCSQCSDVEWCALVDHELYHIAQALDAFGAPKFGRDGKPQYAIRGHDVEEFIGVVARYGVGQPDGQVARMVEAAKRRPSIAPFSVAHACGTCVSRVA</sequence>
<evidence type="ECO:0000313" key="3">
    <source>
        <dbReference type="Proteomes" id="UP000653472"/>
    </source>
</evidence>
<comment type="caution">
    <text evidence="2">The sequence shown here is derived from an EMBL/GenBank/DDBJ whole genome shotgun (WGS) entry which is preliminary data.</text>
</comment>
<dbReference type="Pfam" id="PF18894">
    <property type="entry name" value="PhageMetallopep"/>
    <property type="match status" value="1"/>
</dbReference>
<evidence type="ECO:0000259" key="1">
    <source>
        <dbReference type="Pfam" id="PF18894"/>
    </source>
</evidence>
<accession>A0A970B5I0</accession>
<dbReference type="EMBL" id="JAAVXB010000002">
    <property type="protein sequence ID" value="NKF21590.1"/>
    <property type="molecule type" value="Genomic_DNA"/>
</dbReference>
<dbReference type="AlphaFoldDB" id="A0A970B5I0"/>
<reference evidence="2" key="1">
    <citation type="submission" date="2020-03" db="EMBL/GenBank/DDBJ databases">
        <title>Solimonas marina sp. nov., isolated from deep seawater of the Pacific Ocean.</title>
        <authorList>
            <person name="Liu X."/>
            <person name="Lai Q."/>
            <person name="Sun F."/>
            <person name="Gai Y."/>
            <person name="Li G."/>
            <person name="Shao Z."/>
        </authorList>
    </citation>
    <scope>NUCLEOTIDE SEQUENCE</scope>
    <source>
        <strain evidence="2">C16B3</strain>
    </source>
</reference>
<organism evidence="2 3">
    <name type="scientific">Solimonas marina</name>
    <dbReference type="NCBI Taxonomy" id="2714601"/>
    <lineage>
        <taxon>Bacteria</taxon>
        <taxon>Pseudomonadati</taxon>
        <taxon>Pseudomonadota</taxon>
        <taxon>Gammaproteobacteria</taxon>
        <taxon>Nevskiales</taxon>
        <taxon>Nevskiaceae</taxon>
        <taxon>Solimonas</taxon>
    </lineage>
</organism>
<keyword evidence="3" id="KW-1185">Reference proteome</keyword>
<proteinExistence type="predicted"/>
<dbReference type="Proteomes" id="UP000653472">
    <property type="component" value="Unassembled WGS sequence"/>
</dbReference>
<name>A0A970B5I0_9GAMM</name>
<gene>
    <name evidence="2" type="ORF">G7Y82_04615</name>
</gene>